<sequence>MSVEIKFVVMRNGEEKMTFASKKEADSHDKMLDMAETFAGWLAQSTLELDEAQCEAVGLHLAAEKEAIQYIIRTSKLPEIIVRQNTDSDNLLSRQKRTPIKAVDAA</sequence>
<evidence type="ECO:0000313" key="1">
    <source>
        <dbReference type="EMBL" id="SFN47819.1"/>
    </source>
</evidence>
<dbReference type="InterPro" id="IPR009813">
    <property type="entry name" value="Uncharacterised_YebG"/>
</dbReference>
<dbReference type="EMBL" id="FOVC01000008">
    <property type="protein sequence ID" value="SFN47819.1"/>
    <property type="molecule type" value="Genomic_DNA"/>
</dbReference>
<dbReference type="STRING" id="1367852.SAMN05216516_10898"/>
<dbReference type="Pfam" id="PF07130">
    <property type="entry name" value="YebG"/>
    <property type="match status" value="1"/>
</dbReference>
<dbReference type="AlphaFoldDB" id="A0A1I4ZCV7"/>
<dbReference type="Proteomes" id="UP000242222">
    <property type="component" value="Unassembled WGS sequence"/>
</dbReference>
<protein>
    <recommendedName>
        <fullName evidence="3">DNA damage-inducible SOS regulon protein</fullName>
    </recommendedName>
</protein>
<accession>A0A1I4ZCV7</accession>
<proteinExistence type="predicted"/>
<organism evidence="1 2">
    <name type="scientific">Izhakiella capsodis</name>
    <dbReference type="NCBI Taxonomy" id="1367852"/>
    <lineage>
        <taxon>Bacteria</taxon>
        <taxon>Pseudomonadati</taxon>
        <taxon>Pseudomonadota</taxon>
        <taxon>Gammaproteobacteria</taxon>
        <taxon>Enterobacterales</taxon>
        <taxon>Erwiniaceae</taxon>
        <taxon>Izhakiella</taxon>
    </lineage>
</organism>
<dbReference type="RefSeq" id="WP_092878514.1">
    <property type="nucleotide sequence ID" value="NZ_FOVC01000008.1"/>
</dbReference>
<evidence type="ECO:0000313" key="2">
    <source>
        <dbReference type="Proteomes" id="UP000242222"/>
    </source>
</evidence>
<dbReference type="InterPro" id="IPR038627">
    <property type="entry name" value="YebG-like_sf"/>
</dbReference>
<keyword evidence="2" id="KW-1185">Reference proteome</keyword>
<dbReference type="Gene3D" id="1.10.10.710">
    <property type="entry name" value="PSPTO_1197 like"/>
    <property type="match status" value="1"/>
</dbReference>
<name>A0A1I4ZCV7_9GAMM</name>
<gene>
    <name evidence="1" type="ORF">SAMN05216516_10898</name>
</gene>
<evidence type="ECO:0008006" key="3">
    <source>
        <dbReference type="Google" id="ProtNLM"/>
    </source>
</evidence>
<reference evidence="2" key="1">
    <citation type="submission" date="2016-10" db="EMBL/GenBank/DDBJ databases">
        <authorList>
            <person name="Varghese N."/>
            <person name="Submissions S."/>
        </authorList>
    </citation>
    <scope>NUCLEOTIDE SEQUENCE [LARGE SCALE GENOMIC DNA]</scope>
    <source>
        <strain evidence="2">N6PO6</strain>
    </source>
</reference>
<dbReference type="OrthoDB" id="6415307at2"/>